<feature type="compositionally biased region" description="Basic residues" evidence="1">
    <location>
        <begin position="197"/>
        <end position="211"/>
    </location>
</feature>
<gene>
    <name evidence="2" type="ORF">AFUS01_LOCUS43975</name>
</gene>
<protein>
    <submittedName>
        <fullName evidence="2">Uncharacterized protein</fullName>
    </submittedName>
</protein>
<dbReference type="Proteomes" id="UP000708208">
    <property type="component" value="Unassembled WGS sequence"/>
</dbReference>
<accession>A0A8J2LLS6</accession>
<name>A0A8J2LLS6_9HEXA</name>
<feature type="region of interest" description="Disordered" evidence="1">
    <location>
        <begin position="1"/>
        <end position="52"/>
    </location>
</feature>
<evidence type="ECO:0000313" key="3">
    <source>
        <dbReference type="Proteomes" id="UP000708208"/>
    </source>
</evidence>
<feature type="compositionally biased region" description="Acidic residues" evidence="1">
    <location>
        <begin position="218"/>
        <end position="231"/>
    </location>
</feature>
<dbReference type="AlphaFoldDB" id="A0A8J2LLS6"/>
<feature type="compositionally biased region" description="Polar residues" evidence="1">
    <location>
        <begin position="13"/>
        <end position="33"/>
    </location>
</feature>
<evidence type="ECO:0000256" key="1">
    <source>
        <dbReference type="SAM" id="MobiDB-lite"/>
    </source>
</evidence>
<comment type="caution">
    <text evidence="2">The sequence shown here is derived from an EMBL/GenBank/DDBJ whole genome shotgun (WGS) entry which is preliminary data.</text>
</comment>
<dbReference type="EMBL" id="CAJVCH010570258">
    <property type="protein sequence ID" value="CAG7834469.1"/>
    <property type="molecule type" value="Genomic_DNA"/>
</dbReference>
<feature type="compositionally biased region" description="Polar residues" evidence="1">
    <location>
        <begin position="177"/>
        <end position="189"/>
    </location>
</feature>
<evidence type="ECO:0000313" key="2">
    <source>
        <dbReference type="EMBL" id="CAG7834469.1"/>
    </source>
</evidence>
<proteinExistence type="predicted"/>
<reference evidence="2" key="1">
    <citation type="submission" date="2021-06" db="EMBL/GenBank/DDBJ databases">
        <authorList>
            <person name="Hodson N. C."/>
            <person name="Mongue J. A."/>
            <person name="Jaron S. K."/>
        </authorList>
    </citation>
    <scope>NUCLEOTIDE SEQUENCE</scope>
</reference>
<organism evidence="2 3">
    <name type="scientific">Allacma fusca</name>
    <dbReference type="NCBI Taxonomy" id="39272"/>
    <lineage>
        <taxon>Eukaryota</taxon>
        <taxon>Metazoa</taxon>
        <taxon>Ecdysozoa</taxon>
        <taxon>Arthropoda</taxon>
        <taxon>Hexapoda</taxon>
        <taxon>Collembola</taxon>
        <taxon>Symphypleona</taxon>
        <taxon>Sminthuridae</taxon>
        <taxon>Allacma</taxon>
    </lineage>
</organism>
<sequence length="240" mass="25536">MGEADFEPRKEPMNNNVPPSPGSQLPSTTNNGTGLPPLPPQSTAASSGSILLSGGGTLLRQPASQHYFRPIVHHRPPYTGRVHDDFDLTSDSDAISSPTSSIIGPPPVPGVGRPPSPHHLTPLLPCYNNGNSSVPSNNATNPPEMLLLNIGGAGFHGIYSPTGQSGSGPLRFDESSFLGTSDACSSPETGSLPRTSKLTKRKRPPRPPPRRLKTEEYSLPEEDGNIDDDDDPHIRHLIAR</sequence>
<feature type="compositionally biased region" description="Basic and acidic residues" evidence="1">
    <location>
        <begin position="1"/>
        <end position="12"/>
    </location>
</feature>
<keyword evidence="3" id="KW-1185">Reference proteome</keyword>
<feature type="region of interest" description="Disordered" evidence="1">
    <location>
        <begin position="165"/>
        <end position="240"/>
    </location>
</feature>